<comment type="caution">
    <text evidence="3">The sequence shown here is derived from an EMBL/GenBank/DDBJ whole genome shotgun (WGS) entry which is preliminary data.</text>
</comment>
<organism evidence="3 4">
    <name type="scientific">Phytophthora megakarya</name>
    <dbReference type="NCBI Taxonomy" id="4795"/>
    <lineage>
        <taxon>Eukaryota</taxon>
        <taxon>Sar</taxon>
        <taxon>Stramenopiles</taxon>
        <taxon>Oomycota</taxon>
        <taxon>Peronosporomycetes</taxon>
        <taxon>Peronosporales</taxon>
        <taxon>Peronosporaceae</taxon>
        <taxon>Phytophthora</taxon>
    </lineage>
</organism>
<evidence type="ECO:0000259" key="2">
    <source>
        <dbReference type="PROSITE" id="PS51900"/>
    </source>
</evidence>
<dbReference type="AlphaFoldDB" id="A0A225V762"/>
<dbReference type="InterPro" id="IPR044068">
    <property type="entry name" value="CB"/>
</dbReference>
<accession>A0A225V762</accession>
<feature type="non-terminal residue" evidence="3">
    <location>
        <position position="365"/>
    </location>
</feature>
<feature type="compositionally biased region" description="Basic and acidic residues" evidence="1">
    <location>
        <begin position="1"/>
        <end position="12"/>
    </location>
</feature>
<protein>
    <recommendedName>
        <fullName evidence="2">Core-binding (CB) domain-containing protein</fullName>
    </recommendedName>
</protein>
<proteinExistence type="predicted"/>
<dbReference type="OrthoDB" id="126849at2759"/>
<evidence type="ECO:0000313" key="4">
    <source>
        <dbReference type="Proteomes" id="UP000198211"/>
    </source>
</evidence>
<feature type="domain" description="Core-binding (CB)" evidence="2">
    <location>
        <begin position="29"/>
        <end position="118"/>
    </location>
</feature>
<sequence>MTTHDRHPDVRARSQPTVTSSTTPIPGSLNADQVRGACTSSNTKKAYRSYINGISTWIRESQEQFASFFEVDGSINLSVFTPAHFEAFLLRKMNSGAIKVSTLSGYRSAMKDLYRRKRLNLPPGYLEDLKTVLEENDQAGGERKPGEEPLTFSLYTQLAERTLGLADDGFSHLFLLSQGNLMCRSKSVETLHILHLHSADDSIGCVLHKTKTNQEGSGPKDPRHIYANPMQPSCCWILALGMYFASNPSLIPGKLFPGSNQKARFCKDLGKMLKEITGQKIYGTHSIRKGVVTYASSGSTYLGRVVTGMPQNNSQFAALPPHFTDPTDVLVLDNVFQMFPSMKNDARIAPILHLCLAPIVQHAEY</sequence>
<dbReference type="PROSITE" id="PS51900">
    <property type="entry name" value="CB"/>
    <property type="match status" value="1"/>
</dbReference>
<dbReference type="EMBL" id="NBNE01007032">
    <property type="protein sequence ID" value="OWZ01193.1"/>
    <property type="molecule type" value="Genomic_DNA"/>
</dbReference>
<evidence type="ECO:0000313" key="3">
    <source>
        <dbReference type="EMBL" id="OWZ01193.1"/>
    </source>
</evidence>
<reference evidence="4" key="1">
    <citation type="submission" date="2017-03" db="EMBL/GenBank/DDBJ databases">
        <title>Phytopthora megakarya and P. palmivora, two closely related causual agents of cacao black pod achieved similar genome size and gene model numbers by different mechanisms.</title>
        <authorList>
            <person name="Ali S."/>
            <person name="Shao J."/>
            <person name="Larry D.J."/>
            <person name="Kronmiller B."/>
            <person name="Shen D."/>
            <person name="Strem M.D."/>
            <person name="Melnick R.L."/>
            <person name="Guiltinan M.J."/>
            <person name="Tyler B.M."/>
            <person name="Meinhardt L.W."/>
            <person name="Bailey B.A."/>
        </authorList>
    </citation>
    <scope>NUCLEOTIDE SEQUENCE [LARGE SCALE GENOMIC DNA]</scope>
    <source>
        <strain evidence="4">zdho120</strain>
    </source>
</reference>
<gene>
    <name evidence="3" type="ORF">PHMEG_00027474</name>
</gene>
<feature type="compositionally biased region" description="Polar residues" evidence="1">
    <location>
        <begin position="14"/>
        <end position="25"/>
    </location>
</feature>
<name>A0A225V762_9STRA</name>
<evidence type="ECO:0000256" key="1">
    <source>
        <dbReference type="SAM" id="MobiDB-lite"/>
    </source>
</evidence>
<dbReference type="Proteomes" id="UP000198211">
    <property type="component" value="Unassembled WGS sequence"/>
</dbReference>
<feature type="region of interest" description="Disordered" evidence="1">
    <location>
        <begin position="1"/>
        <end position="36"/>
    </location>
</feature>
<keyword evidence="4" id="KW-1185">Reference proteome</keyword>